<dbReference type="AlphaFoldDB" id="A0A6A6NI93"/>
<accession>A0A6A6NI93</accession>
<protein>
    <submittedName>
        <fullName evidence="1">Uncharacterized protein</fullName>
    </submittedName>
</protein>
<evidence type="ECO:0000313" key="2">
    <source>
        <dbReference type="Proteomes" id="UP000467840"/>
    </source>
</evidence>
<evidence type="ECO:0000313" key="1">
    <source>
        <dbReference type="EMBL" id="KAF2324900.1"/>
    </source>
</evidence>
<organism evidence="1 2">
    <name type="scientific">Hevea brasiliensis</name>
    <name type="common">Para rubber tree</name>
    <name type="synonym">Siphonia brasiliensis</name>
    <dbReference type="NCBI Taxonomy" id="3981"/>
    <lineage>
        <taxon>Eukaryota</taxon>
        <taxon>Viridiplantae</taxon>
        <taxon>Streptophyta</taxon>
        <taxon>Embryophyta</taxon>
        <taxon>Tracheophyta</taxon>
        <taxon>Spermatophyta</taxon>
        <taxon>Magnoliopsida</taxon>
        <taxon>eudicotyledons</taxon>
        <taxon>Gunneridae</taxon>
        <taxon>Pentapetalae</taxon>
        <taxon>rosids</taxon>
        <taxon>fabids</taxon>
        <taxon>Malpighiales</taxon>
        <taxon>Euphorbiaceae</taxon>
        <taxon>Crotonoideae</taxon>
        <taxon>Micrandreae</taxon>
        <taxon>Hevea</taxon>
    </lineage>
</organism>
<dbReference type="EMBL" id="JAAGAX010000001">
    <property type="protein sequence ID" value="KAF2324900.1"/>
    <property type="molecule type" value="Genomic_DNA"/>
</dbReference>
<reference evidence="1 2" key="1">
    <citation type="journal article" date="2020" name="Mol. Plant">
        <title>The Chromosome-Based Rubber Tree Genome Provides New Insights into Spurge Genome Evolution and Rubber Biosynthesis.</title>
        <authorList>
            <person name="Liu J."/>
            <person name="Shi C."/>
            <person name="Shi C.C."/>
            <person name="Li W."/>
            <person name="Zhang Q.J."/>
            <person name="Zhang Y."/>
            <person name="Li K."/>
            <person name="Lu H.F."/>
            <person name="Shi C."/>
            <person name="Zhu S.T."/>
            <person name="Xiao Z.Y."/>
            <person name="Nan H."/>
            <person name="Yue Y."/>
            <person name="Zhu X.G."/>
            <person name="Wu Y."/>
            <person name="Hong X.N."/>
            <person name="Fan G.Y."/>
            <person name="Tong Y."/>
            <person name="Zhang D."/>
            <person name="Mao C.L."/>
            <person name="Liu Y.L."/>
            <person name="Hao S.J."/>
            <person name="Liu W.Q."/>
            <person name="Lv M.Q."/>
            <person name="Zhang H.B."/>
            <person name="Liu Y."/>
            <person name="Hu-Tang G.R."/>
            <person name="Wang J.P."/>
            <person name="Wang J.H."/>
            <person name="Sun Y.H."/>
            <person name="Ni S.B."/>
            <person name="Chen W.B."/>
            <person name="Zhang X.C."/>
            <person name="Jiao Y.N."/>
            <person name="Eichler E.E."/>
            <person name="Li G.H."/>
            <person name="Liu X."/>
            <person name="Gao L.Z."/>
        </authorList>
    </citation>
    <scope>NUCLEOTIDE SEQUENCE [LARGE SCALE GENOMIC DNA]</scope>
    <source>
        <strain evidence="2">cv. GT1</strain>
        <tissue evidence="1">Leaf</tissue>
    </source>
</reference>
<gene>
    <name evidence="1" type="ORF">GH714_021118</name>
</gene>
<comment type="caution">
    <text evidence="1">The sequence shown here is derived from an EMBL/GenBank/DDBJ whole genome shotgun (WGS) entry which is preliminary data.</text>
</comment>
<keyword evidence="2" id="KW-1185">Reference proteome</keyword>
<proteinExistence type="predicted"/>
<dbReference type="PANTHER" id="PTHR34371">
    <property type="entry name" value="OS01G0551000 PROTEIN"/>
    <property type="match status" value="1"/>
</dbReference>
<dbReference type="PANTHER" id="PTHR34371:SF2">
    <property type="entry name" value="DUF688 FAMILY PROTEIN"/>
    <property type="match status" value="1"/>
</dbReference>
<name>A0A6A6NI93_HEVBR</name>
<dbReference type="Proteomes" id="UP000467840">
    <property type="component" value="Chromosome 5"/>
</dbReference>
<sequence>MTCLEGQFRDQAKSQAWQKTYFPITLASNADLDQSEDQGYSTMTRFSKAKVTLKSDFFSFSHKQEEKKITTEIRDANPATLCLSFCPISLEEEPGKPSGCTALSSPIDFSPKCLELPPRLLLDANVSKLLSPTTVMKGPCMGKQRFQSSSFRMIRRECYGSFRRSCSPERGQLSTMVLSKRRLKDRGLLGSWRWGRRAVTGKREVGGASYVFPSFMDREVEDSNKEDEGSNKNAKITRIRRSGSCSTRTRSRFWVSSLVFITYYITCR</sequence>